<dbReference type="Pfam" id="PF00328">
    <property type="entry name" value="His_Phos_2"/>
    <property type="match status" value="1"/>
</dbReference>
<feature type="active site" description="Nucleophile" evidence="3">
    <location>
        <position position="68"/>
    </location>
</feature>
<evidence type="ECO:0000256" key="3">
    <source>
        <dbReference type="PIRSR" id="PIRSR000894-1"/>
    </source>
</evidence>
<gene>
    <name evidence="6" type="ORF">CALCODRAFT_482058</name>
</gene>
<feature type="disulfide bond" evidence="4">
    <location>
        <begin position="57"/>
        <end position="418"/>
    </location>
</feature>
<proteinExistence type="predicted"/>
<dbReference type="Gene3D" id="3.40.50.1240">
    <property type="entry name" value="Phosphoglycerate mutase-like"/>
    <property type="match status" value="1"/>
</dbReference>
<keyword evidence="4" id="KW-1015">Disulfide bond</keyword>
<sequence>MKLTLLVSAGSVIVSTLAVELVSDISIISEYWGQIRPYADNAPGYFGVEFTGLPNGCGIEQVHQLQRHGARYPTSATEDGVDDQALASKISAFISGGGKFTGALSFLSGYQQDIDSSGLLVETGAAQLFTSGTQFWNLYGRLLYGANPGQPYYNASNPDGTPRTKPVIRTTSQPRILQSAIFWAQGFFGFQTNTSDLYDLVVIPEGGTENNTLASYDSCFNDDVVPLGVLGDIDVFTYIPLYLQDATARLQQYIEGDNFTLTVNDTYAMQSICAYEYSLLGSSDFCGLFTLDEWKGFEYTLDIEYYYDYSYGNPTGRAQGVGYVQELLARLQNQYITSSNSSVNSTLDNNAATFPLGQPFYLDTSHDDIIISVLTAMSLDYLKPTLPLDVFPPPEDRPFKLSHLTPFGGRLTTEVIGCAVANPEAKQYPETTYKIFTNGYDPTNAPFKFIRMRLNQGVLPLTTIRGGFCPRKDGLCALNDLIASQVNLTQLANYDYGCFANQTEVIANFNFDGAAFPA</sequence>
<keyword evidence="7" id="KW-1185">Reference proteome</keyword>
<dbReference type="PROSITE" id="PS00616">
    <property type="entry name" value="HIS_ACID_PHOSPHAT_1"/>
    <property type="match status" value="1"/>
</dbReference>
<evidence type="ECO:0000256" key="1">
    <source>
        <dbReference type="ARBA" id="ARBA00022801"/>
    </source>
</evidence>
<keyword evidence="5" id="KW-0732">Signal</keyword>
<dbReference type="OrthoDB" id="6509975at2759"/>
<feature type="signal peptide" evidence="5">
    <location>
        <begin position="1"/>
        <end position="18"/>
    </location>
</feature>
<feature type="disulfide bond" evidence="4">
    <location>
        <begin position="273"/>
        <end position="286"/>
    </location>
</feature>
<reference evidence="6 7" key="1">
    <citation type="journal article" date="2016" name="Mol. Biol. Evol.">
        <title>Comparative Genomics of Early-Diverging Mushroom-Forming Fungi Provides Insights into the Origins of Lignocellulose Decay Capabilities.</title>
        <authorList>
            <person name="Nagy L.G."/>
            <person name="Riley R."/>
            <person name="Tritt A."/>
            <person name="Adam C."/>
            <person name="Daum C."/>
            <person name="Floudas D."/>
            <person name="Sun H."/>
            <person name="Yadav J.S."/>
            <person name="Pangilinan J."/>
            <person name="Larsson K.H."/>
            <person name="Matsuura K."/>
            <person name="Barry K."/>
            <person name="Labutti K."/>
            <person name="Kuo R."/>
            <person name="Ohm R.A."/>
            <person name="Bhattacharya S.S."/>
            <person name="Shirouzu T."/>
            <person name="Yoshinaga Y."/>
            <person name="Martin F.M."/>
            <person name="Grigoriev I.V."/>
            <person name="Hibbett D.S."/>
        </authorList>
    </citation>
    <scope>NUCLEOTIDE SEQUENCE [LARGE SCALE GENOMIC DNA]</scope>
    <source>
        <strain evidence="6 7">HHB12733</strain>
    </source>
</reference>
<evidence type="ECO:0000313" key="7">
    <source>
        <dbReference type="Proteomes" id="UP000076842"/>
    </source>
</evidence>
<feature type="chain" id="PRO_5007858481" evidence="5">
    <location>
        <begin position="19"/>
        <end position="518"/>
    </location>
</feature>
<dbReference type="SUPFAM" id="SSF53254">
    <property type="entry name" value="Phosphoglycerate mutase-like"/>
    <property type="match status" value="1"/>
</dbReference>
<dbReference type="InParanoid" id="A0A165H249"/>
<evidence type="ECO:0000256" key="4">
    <source>
        <dbReference type="PIRSR" id="PIRSR000894-2"/>
    </source>
</evidence>
<dbReference type="GO" id="GO:0003993">
    <property type="term" value="F:acid phosphatase activity"/>
    <property type="evidence" value="ECO:0007669"/>
    <property type="project" value="TreeGrafter"/>
</dbReference>
<dbReference type="CDD" id="cd07061">
    <property type="entry name" value="HP_HAP_like"/>
    <property type="match status" value="1"/>
</dbReference>
<dbReference type="InterPro" id="IPR016274">
    <property type="entry name" value="Histidine_acid_Pase_euk"/>
</dbReference>
<evidence type="ECO:0000313" key="6">
    <source>
        <dbReference type="EMBL" id="KZT58772.1"/>
    </source>
</evidence>
<dbReference type="AlphaFoldDB" id="A0A165H249"/>
<evidence type="ECO:0000256" key="2">
    <source>
        <dbReference type="ARBA" id="ARBA00023180"/>
    </source>
</evidence>
<dbReference type="FunCoup" id="A0A165H249">
    <property type="interactions" value="201"/>
</dbReference>
<dbReference type="EMBL" id="KV423947">
    <property type="protein sequence ID" value="KZT58772.1"/>
    <property type="molecule type" value="Genomic_DNA"/>
</dbReference>
<dbReference type="PANTHER" id="PTHR20963:SF43">
    <property type="entry name" value="PUTATIVE (AFU_ORTHOLOGUE AFUA_7G01240)-RELATED"/>
    <property type="match status" value="1"/>
</dbReference>
<dbReference type="PANTHER" id="PTHR20963">
    <property type="entry name" value="MULTIPLE INOSITOL POLYPHOSPHATE PHOSPHATASE-RELATED"/>
    <property type="match status" value="1"/>
</dbReference>
<dbReference type="STRING" id="1353952.A0A165H249"/>
<keyword evidence="1" id="KW-0378">Hydrolase</keyword>
<dbReference type="Proteomes" id="UP000076842">
    <property type="component" value="Unassembled WGS sequence"/>
</dbReference>
<accession>A0A165H249</accession>
<organism evidence="6 7">
    <name type="scientific">Calocera cornea HHB12733</name>
    <dbReference type="NCBI Taxonomy" id="1353952"/>
    <lineage>
        <taxon>Eukaryota</taxon>
        <taxon>Fungi</taxon>
        <taxon>Dikarya</taxon>
        <taxon>Basidiomycota</taxon>
        <taxon>Agaricomycotina</taxon>
        <taxon>Dacrymycetes</taxon>
        <taxon>Dacrymycetales</taxon>
        <taxon>Dacrymycetaceae</taxon>
        <taxon>Calocera</taxon>
    </lineage>
</organism>
<protein>
    <submittedName>
        <fullName evidence="6">Phosphoglycerate mutase-like protein</fullName>
    </submittedName>
</protein>
<dbReference type="InterPro" id="IPR029033">
    <property type="entry name" value="His_PPase_superfam"/>
</dbReference>
<dbReference type="InterPro" id="IPR000560">
    <property type="entry name" value="His_Pase_clade-2"/>
</dbReference>
<dbReference type="PIRSF" id="PIRSF000894">
    <property type="entry name" value="Acid_phosphatase"/>
    <property type="match status" value="1"/>
</dbReference>
<feature type="active site" description="Proton donor" evidence="3">
    <location>
        <position position="367"/>
    </location>
</feature>
<evidence type="ECO:0000256" key="5">
    <source>
        <dbReference type="SAM" id="SignalP"/>
    </source>
</evidence>
<dbReference type="InterPro" id="IPR033379">
    <property type="entry name" value="Acid_Pase_AS"/>
</dbReference>
<name>A0A165H249_9BASI</name>
<keyword evidence="2" id="KW-0325">Glycoprotein</keyword>